<evidence type="ECO:0000313" key="2">
    <source>
        <dbReference type="Proteomes" id="UP000000305"/>
    </source>
</evidence>
<accession>E9GCL4</accession>
<name>E9GCL4_DAPPU</name>
<dbReference type="InParanoid" id="E9GCL4"/>
<sequence length="126" mass="13833">MWSSCELFGTKSVVSWLSMLSTPVWQVLRHQPTVITTKHASFACAAIQSVISHHLIDWHPVSFQKLPMSVELPISSSPFFLKKSPRVRPCECGCIHEDALFPIPPGGFNFSADGATVGMPGCYFPG</sequence>
<dbReference type="Proteomes" id="UP000000305">
    <property type="component" value="Unassembled WGS sequence"/>
</dbReference>
<gene>
    <name evidence="1" type="ORF">DAPPUDRAFT_101178</name>
</gene>
<reference evidence="1 2" key="1">
    <citation type="journal article" date="2011" name="Science">
        <title>The ecoresponsive genome of Daphnia pulex.</title>
        <authorList>
            <person name="Colbourne J.K."/>
            <person name="Pfrender M.E."/>
            <person name="Gilbert D."/>
            <person name="Thomas W.K."/>
            <person name="Tucker A."/>
            <person name="Oakley T.H."/>
            <person name="Tokishita S."/>
            <person name="Aerts A."/>
            <person name="Arnold G.J."/>
            <person name="Basu M.K."/>
            <person name="Bauer D.J."/>
            <person name="Caceres C.E."/>
            <person name="Carmel L."/>
            <person name="Casola C."/>
            <person name="Choi J.H."/>
            <person name="Detter J.C."/>
            <person name="Dong Q."/>
            <person name="Dusheyko S."/>
            <person name="Eads B.D."/>
            <person name="Frohlich T."/>
            <person name="Geiler-Samerotte K.A."/>
            <person name="Gerlach D."/>
            <person name="Hatcher P."/>
            <person name="Jogdeo S."/>
            <person name="Krijgsveld J."/>
            <person name="Kriventseva E.V."/>
            <person name="Kultz D."/>
            <person name="Laforsch C."/>
            <person name="Lindquist E."/>
            <person name="Lopez J."/>
            <person name="Manak J.R."/>
            <person name="Muller J."/>
            <person name="Pangilinan J."/>
            <person name="Patwardhan R.P."/>
            <person name="Pitluck S."/>
            <person name="Pritham E.J."/>
            <person name="Rechtsteiner A."/>
            <person name="Rho M."/>
            <person name="Rogozin I.B."/>
            <person name="Sakarya O."/>
            <person name="Salamov A."/>
            <person name="Schaack S."/>
            <person name="Shapiro H."/>
            <person name="Shiga Y."/>
            <person name="Skalitzky C."/>
            <person name="Smith Z."/>
            <person name="Souvorov A."/>
            <person name="Sung W."/>
            <person name="Tang Z."/>
            <person name="Tsuchiya D."/>
            <person name="Tu H."/>
            <person name="Vos H."/>
            <person name="Wang M."/>
            <person name="Wolf Y.I."/>
            <person name="Yamagata H."/>
            <person name="Yamada T."/>
            <person name="Ye Y."/>
            <person name="Shaw J.R."/>
            <person name="Andrews J."/>
            <person name="Crease T.J."/>
            <person name="Tang H."/>
            <person name="Lucas S.M."/>
            <person name="Robertson H.M."/>
            <person name="Bork P."/>
            <person name="Koonin E.V."/>
            <person name="Zdobnov E.M."/>
            <person name="Grigoriev I.V."/>
            <person name="Lynch M."/>
            <person name="Boore J.L."/>
        </authorList>
    </citation>
    <scope>NUCLEOTIDE SEQUENCE [LARGE SCALE GENOMIC DNA]</scope>
</reference>
<dbReference type="PhylomeDB" id="E9GCL4"/>
<evidence type="ECO:0000313" key="1">
    <source>
        <dbReference type="EMBL" id="EFX82845.1"/>
    </source>
</evidence>
<dbReference type="AlphaFoldDB" id="E9GCL4"/>
<dbReference type="HOGENOM" id="CLU_1983785_0_0_1"/>
<dbReference type="EMBL" id="GL732539">
    <property type="protein sequence ID" value="EFX82845.1"/>
    <property type="molecule type" value="Genomic_DNA"/>
</dbReference>
<keyword evidence="2" id="KW-1185">Reference proteome</keyword>
<proteinExistence type="predicted"/>
<organism evidence="1 2">
    <name type="scientific">Daphnia pulex</name>
    <name type="common">Water flea</name>
    <dbReference type="NCBI Taxonomy" id="6669"/>
    <lineage>
        <taxon>Eukaryota</taxon>
        <taxon>Metazoa</taxon>
        <taxon>Ecdysozoa</taxon>
        <taxon>Arthropoda</taxon>
        <taxon>Crustacea</taxon>
        <taxon>Branchiopoda</taxon>
        <taxon>Diplostraca</taxon>
        <taxon>Cladocera</taxon>
        <taxon>Anomopoda</taxon>
        <taxon>Daphniidae</taxon>
        <taxon>Daphnia</taxon>
    </lineage>
</organism>
<protein>
    <submittedName>
        <fullName evidence="1">Uncharacterized protein</fullName>
    </submittedName>
</protein>
<dbReference type="KEGG" id="dpx:DAPPUDRAFT_101178"/>